<dbReference type="FunFam" id="1.10.510.10:FF:000331">
    <property type="entry name" value="Mitogen-activated protein kinase kinase kinase 19"/>
    <property type="match status" value="1"/>
</dbReference>
<dbReference type="PANTHER" id="PTHR11584:SF369">
    <property type="entry name" value="MITOGEN-ACTIVATED PROTEIN KINASE KINASE KINASE 19-RELATED"/>
    <property type="match status" value="1"/>
</dbReference>
<feature type="compositionally biased region" description="Polar residues" evidence="14">
    <location>
        <begin position="959"/>
        <end position="973"/>
    </location>
</feature>
<feature type="domain" description="Protein kinase" evidence="15">
    <location>
        <begin position="1124"/>
        <end position="1387"/>
    </location>
</feature>
<organism evidence="16 17">
    <name type="scientific">Umbra pygmaea</name>
    <name type="common">Eastern mudminnow</name>
    <dbReference type="NCBI Taxonomy" id="75934"/>
    <lineage>
        <taxon>Eukaryota</taxon>
        <taxon>Metazoa</taxon>
        <taxon>Chordata</taxon>
        <taxon>Craniata</taxon>
        <taxon>Vertebrata</taxon>
        <taxon>Euteleostomi</taxon>
        <taxon>Actinopterygii</taxon>
        <taxon>Neopterygii</taxon>
        <taxon>Teleostei</taxon>
        <taxon>Protacanthopterygii</taxon>
        <taxon>Esociformes</taxon>
        <taxon>Umbridae</taxon>
        <taxon>Umbra</taxon>
    </lineage>
</organism>
<feature type="compositionally biased region" description="Low complexity" evidence="14">
    <location>
        <begin position="475"/>
        <end position="488"/>
    </location>
</feature>
<dbReference type="EMBL" id="JAGEUA010000010">
    <property type="protein sequence ID" value="KAL0963922.1"/>
    <property type="molecule type" value="Genomic_DNA"/>
</dbReference>
<comment type="catalytic activity">
    <reaction evidence="9">
        <text>L-seryl-[protein] + ATP = O-phospho-L-seryl-[protein] + ADP + H(+)</text>
        <dbReference type="Rhea" id="RHEA:17989"/>
        <dbReference type="Rhea" id="RHEA-COMP:9863"/>
        <dbReference type="Rhea" id="RHEA-COMP:11604"/>
        <dbReference type="ChEBI" id="CHEBI:15378"/>
        <dbReference type="ChEBI" id="CHEBI:29999"/>
        <dbReference type="ChEBI" id="CHEBI:30616"/>
        <dbReference type="ChEBI" id="CHEBI:83421"/>
        <dbReference type="ChEBI" id="CHEBI:456216"/>
        <dbReference type="EC" id="2.7.11.1"/>
    </reaction>
</comment>
<dbReference type="InterPro" id="IPR011009">
    <property type="entry name" value="Kinase-like_dom_sf"/>
</dbReference>
<evidence type="ECO:0000256" key="11">
    <source>
        <dbReference type="ARBA" id="ARBA00080573"/>
    </source>
</evidence>
<dbReference type="GO" id="GO:0035556">
    <property type="term" value="P:intracellular signal transduction"/>
    <property type="evidence" value="ECO:0007669"/>
    <property type="project" value="UniProtKB-ARBA"/>
</dbReference>
<keyword evidence="3" id="KW-0723">Serine/threonine-protein kinase</keyword>
<keyword evidence="7 13" id="KW-0067">ATP-binding</keyword>
<dbReference type="InterPro" id="IPR036770">
    <property type="entry name" value="Ankyrin_rpt-contain_sf"/>
</dbReference>
<evidence type="ECO:0000256" key="1">
    <source>
        <dbReference type="ARBA" id="ARBA00008874"/>
    </source>
</evidence>
<keyword evidence="4" id="KW-0808">Transferase</keyword>
<feature type="region of interest" description="Disordered" evidence="14">
    <location>
        <begin position="724"/>
        <end position="782"/>
    </location>
</feature>
<gene>
    <name evidence="16" type="ORF">UPYG_G00315390</name>
</gene>
<dbReference type="PROSITE" id="PS00107">
    <property type="entry name" value="PROTEIN_KINASE_ATP"/>
    <property type="match status" value="1"/>
</dbReference>
<dbReference type="Gene3D" id="1.25.40.20">
    <property type="entry name" value="Ankyrin repeat-containing domain"/>
    <property type="match status" value="2"/>
</dbReference>
<dbReference type="InterPro" id="IPR000719">
    <property type="entry name" value="Prot_kinase_dom"/>
</dbReference>
<evidence type="ECO:0000256" key="7">
    <source>
        <dbReference type="ARBA" id="ARBA00022840"/>
    </source>
</evidence>
<evidence type="ECO:0000256" key="5">
    <source>
        <dbReference type="ARBA" id="ARBA00022741"/>
    </source>
</evidence>
<dbReference type="PROSITE" id="PS50011">
    <property type="entry name" value="PROTEIN_KINASE_DOM"/>
    <property type="match status" value="1"/>
</dbReference>
<dbReference type="Pfam" id="PF00023">
    <property type="entry name" value="Ank"/>
    <property type="match status" value="1"/>
</dbReference>
<keyword evidence="17" id="KW-1185">Reference proteome</keyword>
<dbReference type="Gene3D" id="1.10.510.10">
    <property type="entry name" value="Transferase(Phosphotransferase) domain 1"/>
    <property type="match status" value="1"/>
</dbReference>
<dbReference type="SUPFAM" id="SSF48403">
    <property type="entry name" value="Ankyrin repeat"/>
    <property type="match status" value="1"/>
</dbReference>
<evidence type="ECO:0000256" key="12">
    <source>
        <dbReference type="PROSITE-ProRule" id="PRU00023"/>
    </source>
</evidence>
<keyword evidence="12" id="KW-0040">ANK repeat</keyword>
<dbReference type="EC" id="2.7.11.1" evidence="2"/>
<dbReference type="Pfam" id="PF00069">
    <property type="entry name" value="Pkinase"/>
    <property type="match status" value="1"/>
</dbReference>
<protein>
    <recommendedName>
        <fullName evidence="10">Mitogen-activated protein kinase kinase kinase 19</fullName>
        <ecNumber evidence="2">2.7.11.1</ecNumber>
    </recommendedName>
    <alternativeName>
        <fullName evidence="11">SPS1/STE20-related protein kinase YSK4</fullName>
    </alternativeName>
</protein>
<keyword evidence="6" id="KW-0418">Kinase</keyword>
<comment type="catalytic activity">
    <reaction evidence="8">
        <text>L-threonyl-[protein] + ATP = O-phospho-L-threonyl-[protein] + ADP + H(+)</text>
        <dbReference type="Rhea" id="RHEA:46608"/>
        <dbReference type="Rhea" id="RHEA-COMP:11060"/>
        <dbReference type="Rhea" id="RHEA-COMP:11605"/>
        <dbReference type="ChEBI" id="CHEBI:15378"/>
        <dbReference type="ChEBI" id="CHEBI:30013"/>
        <dbReference type="ChEBI" id="CHEBI:30616"/>
        <dbReference type="ChEBI" id="CHEBI:61977"/>
        <dbReference type="ChEBI" id="CHEBI:456216"/>
        <dbReference type="EC" id="2.7.11.1"/>
    </reaction>
</comment>
<evidence type="ECO:0000256" key="10">
    <source>
        <dbReference type="ARBA" id="ARBA00069016"/>
    </source>
</evidence>
<feature type="region of interest" description="Disordered" evidence="14">
    <location>
        <begin position="416"/>
        <end position="514"/>
    </location>
</feature>
<accession>A0ABD0WJQ9</accession>
<feature type="compositionally biased region" description="Acidic residues" evidence="14">
    <location>
        <begin position="489"/>
        <end position="505"/>
    </location>
</feature>
<evidence type="ECO:0000259" key="15">
    <source>
        <dbReference type="PROSITE" id="PS50011"/>
    </source>
</evidence>
<dbReference type="GO" id="GO:0004674">
    <property type="term" value="F:protein serine/threonine kinase activity"/>
    <property type="evidence" value="ECO:0007669"/>
    <property type="project" value="UniProtKB-KW"/>
</dbReference>
<comment type="similarity">
    <text evidence="1">Belongs to the protein kinase superfamily. STE Ser/Thr protein kinase family. STE20 subfamily.</text>
</comment>
<feature type="binding site" evidence="13">
    <location>
        <position position="1152"/>
    </location>
    <ligand>
        <name>ATP</name>
        <dbReference type="ChEBI" id="CHEBI:30616"/>
    </ligand>
</feature>
<feature type="region of interest" description="Disordered" evidence="14">
    <location>
        <begin position="293"/>
        <end position="347"/>
    </location>
</feature>
<sequence>MERGQEADVEVLRVELEEVGLGLDQLGDCSWEEVDVPHNDKGSTPLITACQRGLTQVVHFLLRKGADMTLCNHSNQTALHVSPTVLQEVLLSANYRHLPHRTLLLQAAWQGDLHSLQKHLAQTDLVDVNVQNRDGLTPLMLAVRDIDLFEGLVGRLPWEHKPVEVVRELLTLSADLGVCDVNGCSALHHAAQIQSPIKNELILIMLESIRQPVPTPLDFQCFHPDELRLTFPGPSTSPAPGLIHSADTSEDAVETSECVLLLDRHEAISQNKRLSLCFQSTMDTLRDMRQAYQNPEKGGSQGSSLPSLWNRGRQLGKLDPVPGMSKTAGSSGCLPVPSRPRGSSEAVAHHPALLSQSAPTLMEAVLDSNSLVQARVHIQNRLGCGGTEKISYGPNGNFHVLHPGPVRNPKMLAPLDGRHRDGGVLTSLKHPSPLKPISLGPLSSMPSSTSKLRRQRVSRTIVSPREAPATRGQSEDSSSSSTSSPSSIDLEEDEDHKDEDIEETTENQHVRENFEGTLHLDLQTLDSTHKSIVEIRHQHTTNLLNVKDVKNSSSFEMNCENEVVEPTKTMCSGVLCLSKGTTNTEPNTACTSAPGINRNQESQVDVNNTNKTFVDNTKYQCLPSTTIVTLCKLNAHTDEKIKAFKQPKIRERKCSTGVQNKTNHSFNVLAQKDPIRKSKSKRNIRTSSIPSQVKANIRKPPDLIIGGDITVKSRIISTKTIPKNTDCLRDKGASSPSHKRHLNDKNTKINAPCQKLIHEREPKSARQPKKTGGIQGSPRAKSAVDSITYNDIFQEINIGVDQGPVIYEMFAGPMFDNIRFSRSSERSMQVQSAPCRNNQTPRLKNKCPKVLQSGGQRRSSVDKVASTKGKLRKSKTVKPLSRGKSPLTPIPNTSDQDNVMVIPGLNWQIHTQSNPELILNGNGEETVLLEENHMLSVIEEVLSCHASETLIPRYRSDGKTSPSQTKPELTPQSDPDDDDSLYVQRNGALIGNNILEAGCNNEMENHVDHSCTPSYTPVQPMINTWTSGTGESRATSPVFQTFLDRVGEGPLTDDLLRCLAEELISLDERDSLSPSPENNSDSDKRREFRNNYVQLCDKPSKKANIPSGGVHSRSDLVLDDAISWTKGEVLGRGAYGTVFCGLTSKGQLIAVKQVSIDTSNINTANTEYNRLQQEVDLLKTLHHCNIVGFLGTSLQDNVVNIFMEYVPGGSIASVLHRFGPLPERVLALYTRQILEGVSYLHLNRVIHRDLKGNNLMLMPTGVIKLIDFGCARRLSCHSHTNSRSDLLKSVHGTPYWMAPEVINETGHGRKSDIWSVGCTMFEMATGKPPLSHMNKMAALFYIGARRGLMPSLPDGFTENAKDFVQVCLTSDKTQRPTAEQLLEHPFILKDKDIFRANIQNL</sequence>
<proteinExistence type="inferred from homology"/>
<dbReference type="PROSITE" id="PS50297">
    <property type="entry name" value="ANK_REP_REGION"/>
    <property type="match status" value="1"/>
</dbReference>
<evidence type="ECO:0000256" key="2">
    <source>
        <dbReference type="ARBA" id="ARBA00012513"/>
    </source>
</evidence>
<dbReference type="PROSITE" id="PS00108">
    <property type="entry name" value="PROTEIN_KINASE_ST"/>
    <property type="match status" value="1"/>
</dbReference>
<evidence type="ECO:0000256" key="3">
    <source>
        <dbReference type="ARBA" id="ARBA00022527"/>
    </source>
</evidence>
<evidence type="ECO:0000313" key="16">
    <source>
        <dbReference type="EMBL" id="KAL0963922.1"/>
    </source>
</evidence>
<dbReference type="PROSITE" id="PS50088">
    <property type="entry name" value="ANK_REPEAT"/>
    <property type="match status" value="1"/>
</dbReference>
<feature type="region of interest" description="Disordered" evidence="14">
    <location>
        <begin position="953"/>
        <end position="981"/>
    </location>
</feature>
<name>A0ABD0WJQ9_UMBPY</name>
<dbReference type="PANTHER" id="PTHR11584">
    <property type="entry name" value="SERINE/THREONINE PROTEIN KINASE"/>
    <property type="match status" value="1"/>
</dbReference>
<dbReference type="SUPFAM" id="SSF56112">
    <property type="entry name" value="Protein kinase-like (PK-like)"/>
    <property type="match status" value="1"/>
</dbReference>
<feature type="repeat" description="ANK" evidence="12">
    <location>
        <begin position="41"/>
        <end position="73"/>
    </location>
</feature>
<evidence type="ECO:0000313" key="17">
    <source>
        <dbReference type="Proteomes" id="UP001557470"/>
    </source>
</evidence>
<evidence type="ECO:0000256" key="4">
    <source>
        <dbReference type="ARBA" id="ARBA00022679"/>
    </source>
</evidence>
<dbReference type="SMART" id="SM00248">
    <property type="entry name" value="ANK"/>
    <property type="match status" value="3"/>
</dbReference>
<evidence type="ECO:0000256" key="6">
    <source>
        <dbReference type="ARBA" id="ARBA00022777"/>
    </source>
</evidence>
<feature type="region of interest" description="Disordered" evidence="14">
    <location>
        <begin position="849"/>
        <end position="895"/>
    </location>
</feature>
<evidence type="ECO:0000256" key="13">
    <source>
        <dbReference type="PROSITE-ProRule" id="PRU10141"/>
    </source>
</evidence>
<dbReference type="InterPro" id="IPR017441">
    <property type="entry name" value="Protein_kinase_ATP_BS"/>
</dbReference>
<evidence type="ECO:0000256" key="14">
    <source>
        <dbReference type="SAM" id="MobiDB-lite"/>
    </source>
</evidence>
<dbReference type="InterPro" id="IPR002110">
    <property type="entry name" value="Ankyrin_rpt"/>
</dbReference>
<comment type="caution">
    <text evidence="16">The sequence shown here is derived from an EMBL/GenBank/DDBJ whole genome shotgun (WGS) entry which is preliminary data.</text>
</comment>
<dbReference type="InterPro" id="IPR008271">
    <property type="entry name" value="Ser/Thr_kinase_AS"/>
</dbReference>
<evidence type="ECO:0000256" key="9">
    <source>
        <dbReference type="ARBA" id="ARBA00048679"/>
    </source>
</evidence>
<keyword evidence="5 13" id="KW-0547">Nucleotide-binding</keyword>
<dbReference type="GO" id="GO:0005524">
    <property type="term" value="F:ATP binding"/>
    <property type="evidence" value="ECO:0007669"/>
    <property type="project" value="UniProtKB-UniRule"/>
</dbReference>
<dbReference type="Proteomes" id="UP001557470">
    <property type="component" value="Unassembled WGS sequence"/>
</dbReference>
<reference evidence="16 17" key="1">
    <citation type="submission" date="2024-06" db="EMBL/GenBank/DDBJ databases">
        <authorList>
            <person name="Pan Q."/>
            <person name="Wen M."/>
            <person name="Jouanno E."/>
            <person name="Zahm M."/>
            <person name="Klopp C."/>
            <person name="Cabau C."/>
            <person name="Louis A."/>
            <person name="Berthelot C."/>
            <person name="Parey E."/>
            <person name="Roest Crollius H."/>
            <person name="Montfort J."/>
            <person name="Robinson-Rechavi M."/>
            <person name="Bouchez O."/>
            <person name="Lampietro C."/>
            <person name="Lopez Roques C."/>
            <person name="Donnadieu C."/>
            <person name="Postlethwait J."/>
            <person name="Bobe J."/>
            <person name="Verreycken H."/>
            <person name="Guiguen Y."/>
        </authorList>
    </citation>
    <scope>NUCLEOTIDE SEQUENCE [LARGE SCALE GENOMIC DNA]</scope>
    <source>
        <strain evidence="16">Up_M1</strain>
        <tissue evidence="16">Testis</tissue>
    </source>
</reference>
<dbReference type="SMART" id="SM00220">
    <property type="entry name" value="S_TKc"/>
    <property type="match status" value="1"/>
</dbReference>
<evidence type="ECO:0000256" key="8">
    <source>
        <dbReference type="ARBA" id="ARBA00047899"/>
    </source>
</evidence>